<evidence type="ECO:0000256" key="2">
    <source>
        <dbReference type="SAM" id="Phobius"/>
    </source>
</evidence>
<dbReference type="AlphaFoldDB" id="A0ABD6EWR9"/>
<keyword evidence="2" id="KW-0812">Transmembrane</keyword>
<gene>
    <name evidence="4" type="ORF">AB6A40_008418</name>
</gene>
<dbReference type="Proteomes" id="UP001608902">
    <property type="component" value="Unassembled WGS sequence"/>
</dbReference>
<evidence type="ECO:0000313" key="4">
    <source>
        <dbReference type="EMBL" id="MFH4981709.1"/>
    </source>
</evidence>
<feature type="chain" id="PRO_5044830435" evidence="3">
    <location>
        <begin position="24"/>
        <end position="318"/>
    </location>
</feature>
<feature type="compositionally biased region" description="Low complexity" evidence="1">
    <location>
        <begin position="291"/>
        <end position="305"/>
    </location>
</feature>
<feature type="transmembrane region" description="Helical" evidence="2">
    <location>
        <begin position="162"/>
        <end position="182"/>
    </location>
</feature>
<feature type="signal peptide" evidence="3">
    <location>
        <begin position="1"/>
        <end position="23"/>
    </location>
</feature>
<keyword evidence="2" id="KW-1133">Transmembrane helix</keyword>
<proteinExistence type="predicted"/>
<feature type="compositionally biased region" description="Basic residues" evidence="1">
    <location>
        <begin position="306"/>
        <end position="318"/>
    </location>
</feature>
<evidence type="ECO:0000313" key="5">
    <source>
        <dbReference type="Proteomes" id="UP001608902"/>
    </source>
</evidence>
<reference evidence="4 5" key="1">
    <citation type="submission" date="2024-08" db="EMBL/GenBank/DDBJ databases">
        <title>Gnathostoma spinigerum genome.</title>
        <authorList>
            <person name="Gonzalez-Bertolin B."/>
            <person name="Monzon S."/>
            <person name="Zaballos A."/>
            <person name="Jimenez P."/>
            <person name="Dekumyoy P."/>
            <person name="Varona S."/>
            <person name="Cuesta I."/>
            <person name="Sumanam S."/>
            <person name="Adisakwattana P."/>
            <person name="Gasser R.B."/>
            <person name="Hernandez-Gonzalez A."/>
            <person name="Young N.D."/>
            <person name="Perteguer M.J."/>
        </authorList>
    </citation>
    <scope>NUCLEOTIDE SEQUENCE [LARGE SCALE GENOMIC DNA]</scope>
    <source>
        <strain evidence="4">AL3</strain>
        <tissue evidence="4">Liver</tissue>
    </source>
</reference>
<organism evidence="4 5">
    <name type="scientific">Gnathostoma spinigerum</name>
    <dbReference type="NCBI Taxonomy" id="75299"/>
    <lineage>
        <taxon>Eukaryota</taxon>
        <taxon>Metazoa</taxon>
        <taxon>Ecdysozoa</taxon>
        <taxon>Nematoda</taxon>
        <taxon>Chromadorea</taxon>
        <taxon>Rhabditida</taxon>
        <taxon>Spirurina</taxon>
        <taxon>Gnathostomatomorpha</taxon>
        <taxon>Gnathostomatoidea</taxon>
        <taxon>Gnathostomatidae</taxon>
        <taxon>Gnathostoma</taxon>
    </lineage>
</organism>
<sequence>MEKAVGRFLTLSFILLQETFNHAYSPEYTADILLPSACHQILSVIPLTIAKIPQTSLSQCFKILLNLSDPETLLFNIGERKLNVGTDHRFHQRFSVKLTDDSLHLLKQCTNESLDGRDIAIFDCEYKVDQTVSDDKKAVERIVEPLWEWSDIFPELNVPSRYLLLGASLCTLLGAFAVFNFLRRLYSAMKLPKVSHVIAAPLNNTSSTSPSTAIGKEAHEVSVEFPASSSVSRRRWAENTESNHFVPAHHCADRILWDFQGTTAKHLNNKCEGEKSPMGDYVLNANRSTNSVSFTSSSPTDSHSLTARKSKNNAATRH</sequence>
<dbReference type="EMBL" id="JBGFUD010007728">
    <property type="protein sequence ID" value="MFH4981709.1"/>
    <property type="molecule type" value="Genomic_DNA"/>
</dbReference>
<accession>A0ABD6EWR9</accession>
<comment type="caution">
    <text evidence="4">The sequence shown here is derived from an EMBL/GenBank/DDBJ whole genome shotgun (WGS) entry which is preliminary data.</text>
</comment>
<evidence type="ECO:0000256" key="1">
    <source>
        <dbReference type="SAM" id="MobiDB-lite"/>
    </source>
</evidence>
<name>A0ABD6EWR9_9BILA</name>
<protein>
    <submittedName>
        <fullName evidence="4">Uncharacterized protein</fullName>
    </submittedName>
</protein>
<keyword evidence="2" id="KW-0472">Membrane</keyword>
<feature type="region of interest" description="Disordered" evidence="1">
    <location>
        <begin position="291"/>
        <end position="318"/>
    </location>
</feature>
<keyword evidence="5" id="KW-1185">Reference proteome</keyword>
<evidence type="ECO:0000256" key="3">
    <source>
        <dbReference type="SAM" id="SignalP"/>
    </source>
</evidence>
<keyword evidence="3" id="KW-0732">Signal</keyword>